<feature type="compositionally biased region" description="Low complexity" evidence="1">
    <location>
        <begin position="163"/>
        <end position="173"/>
    </location>
</feature>
<dbReference type="Proteomes" id="UP000001600">
    <property type="component" value="Chromosome 1"/>
</dbReference>
<dbReference type="STRING" id="311403.Arad_0762"/>
<accession>B9J8J3</accession>
<reference evidence="3 4" key="1">
    <citation type="journal article" date="2009" name="J. Bacteriol.">
        <title>Genome sequences of three Agrobacterium biovars help elucidate the evolution of multichromosome genomes in bacteria.</title>
        <authorList>
            <person name="Slater S.C."/>
            <person name="Goldman B.S."/>
            <person name="Goodner B."/>
            <person name="Setubal J.C."/>
            <person name="Farrand S.K."/>
            <person name="Nester E.W."/>
            <person name="Burr T.J."/>
            <person name="Banta L."/>
            <person name="Dickerman A.W."/>
            <person name="Paulsen I."/>
            <person name="Otten L."/>
            <person name="Suen G."/>
            <person name="Welch R."/>
            <person name="Almeida N.F."/>
            <person name="Arnold F."/>
            <person name="Burton O.T."/>
            <person name="Du Z."/>
            <person name="Ewing A."/>
            <person name="Godsy E."/>
            <person name="Heisel S."/>
            <person name="Houmiel K.L."/>
            <person name="Jhaveri J."/>
            <person name="Lu J."/>
            <person name="Miller N.M."/>
            <person name="Norton S."/>
            <person name="Chen Q."/>
            <person name="Phoolcharoen W."/>
            <person name="Ohlin V."/>
            <person name="Ondrusek D."/>
            <person name="Pride N."/>
            <person name="Stricklin S.L."/>
            <person name="Sun J."/>
            <person name="Wheeler C."/>
            <person name="Wilson L."/>
            <person name="Zhu H."/>
            <person name="Wood D.W."/>
        </authorList>
    </citation>
    <scope>NUCLEOTIDE SEQUENCE [LARGE SCALE GENOMIC DNA]</scope>
    <source>
        <strain evidence="4">K84 / ATCC BAA-868</strain>
    </source>
</reference>
<evidence type="ECO:0000256" key="1">
    <source>
        <dbReference type="SAM" id="MobiDB-lite"/>
    </source>
</evidence>
<feature type="transmembrane region" description="Helical" evidence="2">
    <location>
        <begin position="226"/>
        <end position="247"/>
    </location>
</feature>
<sequence>MSAGDLQRLAHCQAGRYRFWLANGKENGRLASRVCGRIASESKGPDVSGLEAAIRNALERSDRANPETRARVYQSARQALEAGLRKQDVTDINVISAQRQRLEETIRAIESEERAHPPQTPAPIEPEAPHIPSVTSPQHAQQQPMQQEPAMSVRGDTRDHHPVAAPAPVAAEPRAPEGDFGDMGAGPADHLGADSDARQAAPAPATTRSMNFKPERAAVRRKPRKFFSRLLVFCILLACLGVGAWWVKTSGVFMTAAQRDTSVRNPPAHVDSQDFDGSSNDEDASSDDDNSGPVNPGLAVIDPQNSFSEEWIEILKPTDAAKVVSGAQAKAENVSENEGPAVRLTSASNGSDGDVTVEVPASVLQQLAGKSSTVALTLQSTSDTPTQITVECDFGSLGNCGRHRFNVTRQKTDALFQVRYDRSLAPTASGHLIINSDLDGKARGVNVYAIRVLPGQ</sequence>
<organism evidence="3 4">
    <name type="scientific">Rhizobium rhizogenes (strain K84 / ATCC BAA-868)</name>
    <name type="common">Agrobacterium radiobacter</name>
    <dbReference type="NCBI Taxonomy" id="311403"/>
    <lineage>
        <taxon>Bacteria</taxon>
        <taxon>Pseudomonadati</taxon>
        <taxon>Pseudomonadota</taxon>
        <taxon>Alphaproteobacteria</taxon>
        <taxon>Hyphomicrobiales</taxon>
        <taxon>Rhizobiaceae</taxon>
        <taxon>Rhizobium/Agrobacterium group</taxon>
        <taxon>Rhizobium</taxon>
    </lineage>
</organism>
<evidence type="ECO:0000313" key="3">
    <source>
        <dbReference type="EMBL" id="ACM25380.1"/>
    </source>
</evidence>
<dbReference type="HOGENOM" id="CLU_707684_0_0_5"/>
<dbReference type="KEGG" id="ara:Arad_0762"/>
<feature type="region of interest" description="Disordered" evidence="1">
    <location>
        <begin position="261"/>
        <end position="300"/>
    </location>
</feature>
<keyword evidence="2" id="KW-0812">Transmembrane</keyword>
<keyword evidence="2" id="KW-1133">Transmembrane helix</keyword>
<dbReference type="EMBL" id="CP000628">
    <property type="protein sequence ID" value="ACM25380.1"/>
    <property type="molecule type" value="Genomic_DNA"/>
</dbReference>
<evidence type="ECO:0000256" key="2">
    <source>
        <dbReference type="SAM" id="Phobius"/>
    </source>
</evidence>
<keyword evidence="2" id="KW-0472">Membrane</keyword>
<protein>
    <submittedName>
        <fullName evidence="3">Regulator protein</fullName>
    </submittedName>
</protein>
<feature type="compositionally biased region" description="Acidic residues" evidence="1">
    <location>
        <begin position="279"/>
        <end position="290"/>
    </location>
</feature>
<gene>
    <name evidence="3" type="ordered locus">Arad_0762</name>
</gene>
<name>B9J8J3_RHIR8</name>
<dbReference type="AlphaFoldDB" id="B9J8J3"/>
<feature type="compositionally biased region" description="Low complexity" evidence="1">
    <location>
        <begin position="198"/>
        <end position="209"/>
    </location>
</feature>
<feature type="compositionally biased region" description="Low complexity" evidence="1">
    <location>
        <begin position="137"/>
        <end position="151"/>
    </location>
</feature>
<proteinExistence type="predicted"/>
<dbReference type="eggNOG" id="ENOG5032Y1K">
    <property type="taxonomic scope" value="Bacteria"/>
</dbReference>
<evidence type="ECO:0000313" key="4">
    <source>
        <dbReference type="Proteomes" id="UP000001600"/>
    </source>
</evidence>
<feature type="region of interest" description="Disordered" evidence="1">
    <location>
        <begin position="111"/>
        <end position="209"/>
    </location>
</feature>